<dbReference type="Gene3D" id="1.10.8.1060">
    <property type="entry name" value="Corynebacterium glutamicum thioredoxin-dependent arsenate reductase, N-terminal domain"/>
    <property type="match status" value="1"/>
</dbReference>
<dbReference type="RefSeq" id="WP_141160444.1">
    <property type="nucleotide sequence ID" value="NZ_JAUSTB010000001.1"/>
</dbReference>
<sequence length="63" mass="7072">MGVSEELRALGDVVDRLAAKFPALSREYIEDVVQQEHSLLDTGRVRAFVPVLVEHAARDRLAR</sequence>
<keyword evidence="3" id="KW-1185">Reference proteome</keyword>
<evidence type="ECO:0000259" key="1">
    <source>
        <dbReference type="Pfam" id="PF21234"/>
    </source>
</evidence>
<proteinExistence type="predicted"/>
<gene>
    <name evidence="2" type="ORF">J2T23_000304</name>
</gene>
<dbReference type="AlphaFoldDB" id="A0AAJ1WE27"/>
<organism evidence="2 3">
    <name type="scientific">Pseudarthrobacter niigatensis</name>
    <dbReference type="NCBI Taxonomy" id="369935"/>
    <lineage>
        <taxon>Bacteria</taxon>
        <taxon>Bacillati</taxon>
        <taxon>Actinomycetota</taxon>
        <taxon>Actinomycetes</taxon>
        <taxon>Micrococcales</taxon>
        <taxon>Micrococcaceae</taxon>
        <taxon>Pseudarthrobacter</taxon>
    </lineage>
</organism>
<reference evidence="2 3" key="1">
    <citation type="submission" date="2023-07" db="EMBL/GenBank/DDBJ databases">
        <title>Sorghum-associated microbial communities from plants grown in Nebraska, USA.</title>
        <authorList>
            <person name="Schachtman D."/>
        </authorList>
    </citation>
    <scope>NUCLEOTIDE SEQUENCE [LARGE SCALE GENOMIC DNA]</scope>
    <source>
        <strain evidence="2 3">DS1001</strain>
    </source>
</reference>
<feature type="domain" description="Protein-tyrosine-phosphatase-like N-terminal" evidence="1">
    <location>
        <begin position="13"/>
        <end position="62"/>
    </location>
</feature>
<dbReference type="EMBL" id="JAUSTB010000001">
    <property type="protein sequence ID" value="MDQ0144430.1"/>
    <property type="molecule type" value="Genomic_DNA"/>
</dbReference>
<comment type="caution">
    <text evidence="2">The sequence shown here is derived from an EMBL/GenBank/DDBJ whole genome shotgun (WGS) entry which is preliminary data.</text>
</comment>
<dbReference type="Proteomes" id="UP001239267">
    <property type="component" value="Unassembled WGS sequence"/>
</dbReference>
<evidence type="ECO:0000313" key="2">
    <source>
        <dbReference type="EMBL" id="MDQ0144430.1"/>
    </source>
</evidence>
<dbReference type="NCBIfam" id="NF046112">
    <property type="entry name" value="MSMEG_6209_Nter"/>
    <property type="match status" value="1"/>
</dbReference>
<accession>A0AAJ1WE27</accession>
<evidence type="ECO:0000313" key="3">
    <source>
        <dbReference type="Proteomes" id="UP001239267"/>
    </source>
</evidence>
<protein>
    <submittedName>
        <fullName evidence="2">Uncharacterized protein (DUF433 family)</fullName>
    </submittedName>
</protein>
<dbReference type="InterPro" id="IPR048716">
    <property type="entry name" value="Phosphatase-like_N"/>
</dbReference>
<dbReference type="Pfam" id="PF21234">
    <property type="entry name" value="Phosphatase-like_N"/>
    <property type="match status" value="1"/>
</dbReference>
<name>A0AAJ1WE27_9MICC</name>